<keyword evidence="3" id="KW-1185">Reference proteome</keyword>
<gene>
    <name evidence="2" type="ORF">AOQ84DRAFT_411666</name>
</gene>
<keyword evidence="1" id="KW-0732">Signal</keyword>
<proteinExistence type="predicted"/>
<reference evidence="2 3" key="1">
    <citation type="journal article" date="2016" name="Nat. Commun.">
        <title>Ectomycorrhizal ecology is imprinted in the genome of the dominant symbiotic fungus Cenococcum geophilum.</title>
        <authorList>
            <consortium name="DOE Joint Genome Institute"/>
            <person name="Peter M."/>
            <person name="Kohler A."/>
            <person name="Ohm R.A."/>
            <person name="Kuo A."/>
            <person name="Krutzmann J."/>
            <person name="Morin E."/>
            <person name="Arend M."/>
            <person name="Barry K.W."/>
            <person name="Binder M."/>
            <person name="Choi C."/>
            <person name="Clum A."/>
            <person name="Copeland A."/>
            <person name="Grisel N."/>
            <person name="Haridas S."/>
            <person name="Kipfer T."/>
            <person name="LaButti K."/>
            <person name="Lindquist E."/>
            <person name="Lipzen A."/>
            <person name="Maire R."/>
            <person name="Meier B."/>
            <person name="Mihaltcheva S."/>
            <person name="Molinier V."/>
            <person name="Murat C."/>
            <person name="Poggeler S."/>
            <person name="Quandt C.A."/>
            <person name="Sperisen C."/>
            <person name="Tritt A."/>
            <person name="Tisserant E."/>
            <person name="Crous P.W."/>
            <person name="Henrissat B."/>
            <person name="Nehls U."/>
            <person name="Egli S."/>
            <person name="Spatafora J.W."/>
            <person name="Grigoriev I.V."/>
            <person name="Martin F.M."/>
        </authorList>
    </citation>
    <scope>NUCLEOTIDE SEQUENCE [LARGE SCALE GENOMIC DNA]</scope>
    <source>
        <strain evidence="2 3">CBS 207.34</strain>
    </source>
</reference>
<evidence type="ECO:0000313" key="3">
    <source>
        <dbReference type="Proteomes" id="UP000250140"/>
    </source>
</evidence>
<dbReference type="AlphaFoldDB" id="A0A8E2JR97"/>
<sequence>MRFHHTLLAIVALSSTCVFGQSQPIDAQLARRDNCPPCPVDITGILSELNSMEGTANSIAGTLNSMVGTTGAIAEVETQDGSAALQGVLDKMIEMIAMIKNAQANVISPPASGAGGWT</sequence>
<dbReference type="Proteomes" id="UP000250140">
    <property type="component" value="Unassembled WGS sequence"/>
</dbReference>
<feature type="signal peptide" evidence="1">
    <location>
        <begin position="1"/>
        <end position="22"/>
    </location>
</feature>
<name>A0A8E2JR97_9PEZI</name>
<evidence type="ECO:0000313" key="2">
    <source>
        <dbReference type="EMBL" id="OCL06229.1"/>
    </source>
</evidence>
<organism evidence="2 3">
    <name type="scientific">Glonium stellatum</name>
    <dbReference type="NCBI Taxonomy" id="574774"/>
    <lineage>
        <taxon>Eukaryota</taxon>
        <taxon>Fungi</taxon>
        <taxon>Dikarya</taxon>
        <taxon>Ascomycota</taxon>
        <taxon>Pezizomycotina</taxon>
        <taxon>Dothideomycetes</taxon>
        <taxon>Pleosporomycetidae</taxon>
        <taxon>Gloniales</taxon>
        <taxon>Gloniaceae</taxon>
        <taxon>Glonium</taxon>
    </lineage>
</organism>
<accession>A0A8E2JR97</accession>
<evidence type="ECO:0000256" key="1">
    <source>
        <dbReference type="SAM" id="SignalP"/>
    </source>
</evidence>
<dbReference type="EMBL" id="KV750108">
    <property type="protein sequence ID" value="OCL06229.1"/>
    <property type="molecule type" value="Genomic_DNA"/>
</dbReference>
<feature type="chain" id="PRO_5034475915" evidence="1">
    <location>
        <begin position="23"/>
        <end position="118"/>
    </location>
</feature>
<protein>
    <submittedName>
        <fullName evidence="2">Uncharacterized protein</fullName>
    </submittedName>
</protein>